<keyword evidence="4" id="KW-1185">Reference proteome</keyword>
<dbReference type="EMBL" id="KZ996489">
    <property type="protein sequence ID" value="RKO88771.1"/>
    <property type="molecule type" value="Genomic_DNA"/>
</dbReference>
<evidence type="ECO:0000256" key="1">
    <source>
        <dbReference type="SAM" id="MobiDB-lite"/>
    </source>
</evidence>
<evidence type="ECO:0000313" key="4">
    <source>
        <dbReference type="Proteomes" id="UP000269721"/>
    </source>
</evidence>
<feature type="region of interest" description="Disordered" evidence="1">
    <location>
        <begin position="179"/>
        <end position="208"/>
    </location>
</feature>
<organism evidence="3 4">
    <name type="scientific">Blyttiomyces helicus</name>
    <dbReference type="NCBI Taxonomy" id="388810"/>
    <lineage>
        <taxon>Eukaryota</taxon>
        <taxon>Fungi</taxon>
        <taxon>Fungi incertae sedis</taxon>
        <taxon>Chytridiomycota</taxon>
        <taxon>Chytridiomycota incertae sedis</taxon>
        <taxon>Chytridiomycetes</taxon>
        <taxon>Chytridiomycetes incertae sedis</taxon>
        <taxon>Blyttiomyces</taxon>
    </lineage>
</organism>
<protein>
    <submittedName>
        <fullName evidence="3">Uncharacterized protein</fullName>
    </submittedName>
</protein>
<sequence>MTSSVVSAYLALHKALSPFDPTPLRGWTWWFSPLPLSWIFPSASVGAPTSPPPSPPGLSPSTPPPPRPSRLPTMLTSSPLPVLLGTSLAAMVLIPAALLLASPLFAIAVALRALAILVRVAAKDVVAWVLESTGAAEHIAGWGRRLGWWWPAEPAPHPSPNQPPNIGCDERALEEGATGRRAPLHGGRAKSEGGQRVPSTAQKARSSRSTSLKLAFKYLRPTDLPLLEICSRLLKPPQETDPAAAPADGIRIGRSENGLLEHHVLSLWTADQGPDRPVGGLVGFVEVRFPPRSCDIRTCKSSGSRRTETLSRSQQYFHAAIDPTTLMISKLTVAAHPPSSAPIPPPNAGERLVLELRRSPAVRTIEVWSLWHVEPFYKALGFVDVAGPRGHRVVAEWGPLLVWMREREGRGVPDDIAPALVETARG</sequence>
<dbReference type="OrthoDB" id="2119112at2759"/>
<accession>A0A4P9W8C0</accession>
<keyword evidence="2" id="KW-0812">Transmembrane</keyword>
<gene>
    <name evidence="3" type="ORF">BDK51DRAFT_39810</name>
</gene>
<feature type="region of interest" description="Disordered" evidence="1">
    <location>
        <begin position="48"/>
        <end position="72"/>
    </location>
</feature>
<dbReference type="Proteomes" id="UP000269721">
    <property type="component" value="Unassembled WGS sequence"/>
</dbReference>
<dbReference type="AlphaFoldDB" id="A0A4P9W8C0"/>
<keyword evidence="2" id="KW-0472">Membrane</keyword>
<keyword evidence="2" id="KW-1133">Transmembrane helix</keyword>
<feature type="compositionally biased region" description="Pro residues" evidence="1">
    <location>
        <begin position="49"/>
        <end position="69"/>
    </location>
</feature>
<evidence type="ECO:0000256" key="2">
    <source>
        <dbReference type="SAM" id="Phobius"/>
    </source>
</evidence>
<reference evidence="4" key="1">
    <citation type="journal article" date="2018" name="Nat. Microbiol.">
        <title>Leveraging single-cell genomics to expand the fungal tree of life.</title>
        <authorList>
            <person name="Ahrendt S.R."/>
            <person name="Quandt C.A."/>
            <person name="Ciobanu D."/>
            <person name="Clum A."/>
            <person name="Salamov A."/>
            <person name="Andreopoulos B."/>
            <person name="Cheng J.F."/>
            <person name="Woyke T."/>
            <person name="Pelin A."/>
            <person name="Henrissat B."/>
            <person name="Reynolds N.K."/>
            <person name="Benny G.L."/>
            <person name="Smith M.E."/>
            <person name="James T.Y."/>
            <person name="Grigoriev I.V."/>
        </authorList>
    </citation>
    <scope>NUCLEOTIDE SEQUENCE [LARGE SCALE GENOMIC DNA]</scope>
</reference>
<evidence type="ECO:0000313" key="3">
    <source>
        <dbReference type="EMBL" id="RKO88771.1"/>
    </source>
</evidence>
<proteinExistence type="predicted"/>
<feature type="compositionally biased region" description="Polar residues" evidence="1">
    <location>
        <begin position="197"/>
        <end position="208"/>
    </location>
</feature>
<name>A0A4P9W8C0_9FUNG</name>
<feature type="transmembrane region" description="Helical" evidence="2">
    <location>
        <begin position="80"/>
        <end position="98"/>
    </location>
</feature>